<evidence type="ECO:0008006" key="4">
    <source>
        <dbReference type="Google" id="ProtNLM"/>
    </source>
</evidence>
<feature type="transmembrane region" description="Helical" evidence="1">
    <location>
        <begin position="53"/>
        <end position="76"/>
    </location>
</feature>
<dbReference type="AlphaFoldDB" id="A0A1S8CSD8"/>
<comment type="caution">
    <text evidence="2">The sequence shown here is derived from an EMBL/GenBank/DDBJ whole genome shotgun (WGS) entry which is preliminary data.</text>
</comment>
<gene>
    <name evidence="2" type="ORF">BKE30_14270</name>
</gene>
<accession>A0A1S8CSD8</accession>
<name>A0A1S8CSD8_9GAMM</name>
<dbReference type="RefSeq" id="WP_076879261.1">
    <property type="nucleotide sequence ID" value="NZ_MLCN01000051.1"/>
</dbReference>
<keyword evidence="1" id="KW-1133">Transmembrane helix</keyword>
<proteinExistence type="predicted"/>
<dbReference type="EMBL" id="MLCN01000051">
    <property type="protein sequence ID" value="ONG37529.1"/>
    <property type="molecule type" value="Genomic_DNA"/>
</dbReference>
<evidence type="ECO:0000313" key="3">
    <source>
        <dbReference type="Proteomes" id="UP000192132"/>
    </source>
</evidence>
<dbReference type="Proteomes" id="UP000192132">
    <property type="component" value="Unassembled WGS sequence"/>
</dbReference>
<feature type="transmembrane region" description="Helical" evidence="1">
    <location>
        <begin position="12"/>
        <end position="33"/>
    </location>
</feature>
<sequence length="163" mass="18320">MQHGILQLARRAITFTGISLFWFALSAGLMHFSLNGLYAPETSLQTTVTWYGFLFQVSLFWLSLIAGGVGLAHVTFTRQWYHSLRNIVALWQGVISQQWQLMSFILVLSYTALAFMVYVVQKNMGLDGQLLLAVTSAALVMFSREISQKALYIVARVAPDTHI</sequence>
<dbReference type="STRING" id="1907941.BKE30_14270"/>
<keyword evidence="1" id="KW-0812">Transmembrane</keyword>
<protein>
    <recommendedName>
        <fullName evidence="4">DUF2975 domain-containing protein</fullName>
    </recommendedName>
</protein>
<keyword evidence="3" id="KW-1185">Reference proteome</keyword>
<evidence type="ECO:0000256" key="1">
    <source>
        <dbReference type="SAM" id="Phobius"/>
    </source>
</evidence>
<organism evidence="2 3">
    <name type="scientific">Alkanindiges hydrocarboniclasticus</name>
    <dbReference type="NCBI Taxonomy" id="1907941"/>
    <lineage>
        <taxon>Bacteria</taxon>
        <taxon>Pseudomonadati</taxon>
        <taxon>Pseudomonadota</taxon>
        <taxon>Gammaproteobacteria</taxon>
        <taxon>Moraxellales</taxon>
        <taxon>Moraxellaceae</taxon>
        <taxon>Alkanindiges</taxon>
    </lineage>
</organism>
<keyword evidence="1" id="KW-0472">Membrane</keyword>
<evidence type="ECO:0000313" key="2">
    <source>
        <dbReference type="EMBL" id="ONG37529.1"/>
    </source>
</evidence>
<dbReference type="OrthoDB" id="6717242at2"/>
<feature type="transmembrane region" description="Helical" evidence="1">
    <location>
        <begin position="101"/>
        <end position="120"/>
    </location>
</feature>
<reference evidence="2 3" key="1">
    <citation type="submission" date="2016-10" db="EMBL/GenBank/DDBJ databases">
        <title>Draft Genome sequence of Alkanindiges sp. strain H1.</title>
        <authorList>
            <person name="Subhash Y."/>
            <person name="Lee S."/>
        </authorList>
    </citation>
    <scope>NUCLEOTIDE SEQUENCE [LARGE SCALE GENOMIC DNA]</scope>
    <source>
        <strain evidence="2 3">H1</strain>
    </source>
</reference>